<sequence length="397" mass="46526">MAKNQTNSSVIKKAQQELLAYIEKEEFKGYDPYDTLNSWVPFGWLGKWGKPIGIQIQKRNPINVRSLIGIKKDYNPKAIGLLLHAYSLMYQTDPNEEIKSKIDFLFNWLLENRTKGFKHYCWGYNFDWASSEKLLKAYSPTIVVSVFIAKGMIAYYETFNDPKALEVLKSIGQFIEEDLAQSEDESGICFSYSTIEVDCCYNASMLGSELFAFLHQETKIEKYKELAIRSTDFVVDKQKADGKWNYSIKLESGKERTQVDFHQGYVIDSLGYVMRYIPSTKKKYQHYLQKGLDYYQKNQFLANGQSIYRFPSKWPVEIHNQAQGIITFARWSDLNEEYISQSTKIAAYTIDQMRSNKGFFYYKKYPLFTIKIPFMRWSQAWMLLALTELLHHQKVQN</sequence>
<dbReference type="SUPFAM" id="SSF48208">
    <property type="entry name" value="Six-hairpin glycosidases"/>
    <property type="match status" value="1"/>
</dbReference>
<dbReference type="AlphaFoldDB" id="A0A6N9NNN8"/>
<dbReference type="GO" id="GO:0005975">
    <property type="term" value="P:carbohydrate metabolic process"/>
    <property type="evidence" value="ECO:0007669"/>
    <property type="project" value="InterPro"/>
</dbReference>
<proteinExistence type="predicted"/>
<evidence type="ECO:0000313" key="1">
    <source>
        <dbReference type="EMBL" id="NBG66125.1"/>
    </source>
</evidence>
<dbReference type="Proteomes" id="UP000470771">
    <property type="component" value="Unassembled WGS sequence"/>
</dbReference>
<reference evidence="1 2" key="1">
    <citation type="submission" date="2019-12" db="EMBL/GenBank/DDBJ databases">
        <authorList>
            <person name="Zhao J."/>
        </authorList>
    </citation>
    <scope>NUCLEOTIDE SEQUENCE [LARGE SCALE GENOMIC DNA]</scope>
    <source>
        <strain evidence="1 2">S-15</strain>
    </source>
</reference>
<dbReference type="Gene3D" id="1.50.10.20">
    <property type="match status" value="1"/>
</dbReference>
<keyword evidence="2" id="KW-1185">Reference proteome</keyword>
<organism evidence="1 2">
    <name type="scientific">Acidiluteibacter ferrifornacis</name>
    <dbReference type="NCBI Taxonomy" id="2692424"/>
    <lineage>
        <taxon>Bacteria</taxon>
        <taxon>Pseudomonadati</taxon>
        <taxon>Bacteroidota</taxon>
        <taxon>Flavobacteriia</taxon>
        <taxon>Flavobacteriales</taxon>
        <taxon>Cryomorphaceae</taxon>
        <taxon>Acidiluteibacter</taxon>
    </lineage>
</organism>
<protein>
    <recommendedName>
        <fullName evidence="3">Delta-aminolevulinic acid dehydratase</fullName>
    </recommendedName>
</protein>
<dbReference type="RefSeq" id="WP_160633068.1">
    <property type="nucleotide sequence ID" value="NZ_WWNE01000006.1"/>
</dbReference>
<dbReference type="EMBL" id="WWNE01000006">
    <property type="protein sequence ID" value="NBG66125.1"/>
    <property type="molecule type" value="Genomic_DNA"/>
</dbReference>
<evidence type="ECO:0000313" key="2">
    <source>
        <dbReference type="Proteomes" id="UP000470771"/>
    </source>
</evidence>
<evidence type="ECO:0008006" key="3">
    <source>
        <dbReference type="Google" id="ProtNLM"/>
    </source>
</evidence>
<gene>
    <name evidence="1" type="ORF">GQN54_08335</name>
</gene>
<comment type="caution">
    <text evidence="1">The sequence shown here is derived from an EMBL/GenBank/DDBJ whole genome shotgun (WGS) entry which is preliminary data.</text>
</comment>
<dbReference type="InterPro" id="IPR008928">
    <property type="entry name" value="6-hairpin_glycosidase_sf"/>
</dbReference>
<accession>A0A6N9NNN8</accession>
<name>A0A6N9NNN8_9FLAO</name>